<evidence type="ECO:0000256" key="2">
    <source>
        <dbReference type="ARBA" id="ARBA00022729"/>
    </source>
</evidence>
<dbReference type="EMBL" id="VTPC01089859">
    <property type="protein sequence ID" value="KAF2885619.1"/>
    <property type="molecule type" value="Genomic_DNA"/>
</dbReference>
<dbReference type="InterPro" id="IPR011990">
    <property type="entry name" value="TPR-like_helical_dom_sf"/>
</dbReference>
<dbReference type="Gene3D" id="1.25.40.10">
    <property type="entry name" value="Tetratricopeptide repeat domain"/>
    <property type="match status" value="2"/>
</dbReference>
<evidence type="ECO:0000313" key="7">
    <source>
        <dbReference type="Proteomes" id="UP000801492"/>
    </source>
</evidence>
<organism evidence="6 7">
    <name type="scientific">Ignelater luminosus</name>
    <name type="common">Cucubano</name>
    <name type="synonym">Pyrophorus luminosus</name>
    <dbReference type="NCBI Taxonomy" id="2038154"/>
    <lineage>
        <taxon>Eukaryota</taxon>
        <taxon>Metazoa</taxon>
        <taxon>Ecdysozoa</taxon>
        <taxon>Arthropoda</taxon>
        <taxon>Hexapoda</taxon>
        <taxon>Insecta</taxon>
        <taxon>Pterygota</taxon>
        <taxon>Neoptera</taxon>
        <taxon>Endopterygota</taxon>
        <taxon>Coleoptera</taxon>
        <taxon>Polyphaga</taxon>
        <taxon>Elateriformia</taxon>
        <taxon>Elateroidea</taxon>
        <taxon>Elateridae</taxon>
        <taxon>Agrypninae</taxon>
        <taxon>Pyrophorini</taxon>
        <taxon>Ignelater</taxon>
    </lineage>
</organism>
<feature type="domain" description="Leprecan-like alpha-helical" evidence="5">
    <location>
        <begin position="35"/>
        <end position="330"/>
    </location>
</feature>
<name>A0A8K0CG62_IGNLU</name>
<dbReference type="PANTHER" id="PTHR13986:SF8">
    <property type="entry name" value="PROLYL 3-HYDROXYLASE 1-LIKE PROTEIN"/>
    <property type="match status" value="1"/>
</dbReference>
<dbReference type="AlphaFoldDB" id="A0A8K0CG62"/>
<dbReference type="OrthoDB" id="8517835at2759"/>
<evidence type="ECO:0000313" key="6">
    <source>
        <dbReference type="EMBL" id="KAF2885619.1"/>
    </source>
</evidence>
<reference evidence="6" key="1">
    <citation type="submission" date="2019-08" db="EMBL/GenBank/DDBJ databases">
        <title>The genome of the North American firefly Photinus pyralis.</title>
        <authorList>
            <consortium name="Photinus pyralis genome working group"/>
            <person name="Fallon T.R."/>
            <person name="Sander Lower S.E."/>
            <person name="Weng J.-K."/>
        </authorList>
    </citation>
    <scope>NUCLEOTIDE SEQUENCE</scope>
    <source>
        <strain evidence="6">TRF0915ILg1</strain>
        <tissue evidence="6">Whole body</tissue>
    </source>
</reference>
<keyword evidence="2 4" id="KW-0732">Signal</keyword>
<feature type="signal peptide" evidence="4">
    <location>
        <begin position="1"/>
        <end position="23"/>
    </location>
</feature>
<feature type="chain" id="PRO_5035456483" description="Leprecan-like alpha-helical domain-containing protein" evidence="4">
    <location>
        <begin position="24"/>
        <end position="391"/>
    </location>
</feature>
<keyword evidence="3" id="KW-0325">Glycoprotein</keyword>
<evidence type="ECO:0000256" key="4">
    <source>
        <dbReference type="SAM" id="SignalP"/>
    </source>
</evidence>
<dbReference type="Pfam" id="PF23557">
    <property type="entry name" value="TPR_leprecan"/>
    <property type="match status" value="1"/>
</dbReference>
<comment type="caution">
    <text evidence="6">The sequence shown here is derived from an EMBL/GenBank/DDBJ whole genome shotgun (WGS) entry which is preliminary data.</text>
</comment>
<proteinExistence type="inferred from homology"/>
<dbReference type="GO" id="GO:0005518">
    <property type="term" value="F:collagen binding"/>
    <property type="evidence" value="ECO:0007669"/>
    <property type="project" value="TreeGrafter"/>
</dbReference>
<keyword evidence="7" id="KW-1185">Reference proteome</keyword>
<dbReference type="GO" id="GO:0005783">
    <property type="term" value="C:endoplasmic reticulum"/>
    <property type="evidence" value="ECO:0007669"/>
    <property type="project" value="TreeGrafter"/>
</dbReference>
<sequence length="391" mass="45728">MRLNARVIHVSVLFIVIPVHVLTADEEHKAESCVVLYKKGVDAYLENRFKDCIESLEEAVQKYRSYSKALQNCRLKCTEEAELSESLYPADIEDLHFYEKTLRNTLCIIKCRKSNVHIANTSALDPDTEQMFEDKKPYEYLHLCYFQAGQPQKAASAAFTYLVAHPHDEAIAKNLKHYSNHPEVDMKEIINFEAKDYIYLYIHGIDAYEKEDWKGVEANMEESLISYLQSEEECRAQCEGPFIQGWYPDFIPSIANHFTYCLKCKYKCSQKLNNLNGEYHDDLLASHYHYLQYAYFKTGNLKAACQAAASYLLFYPDDDTMRSNVKYYKKLPKVDSSYFTPRPEAVHYIRRSTYERKLLKFIQIEYSFNISEPANKEKTSEVFINRNTLLQ</sequence>
<evidence type="ECO:0000256" key="3">
    <source>
        <dbReference type="ARBA" id="ARBA00023180"/>
    </source>
</evidence>
<evidence type="ECO:0000259" key="5">
    <source>
        <dbReference type="Pfam" id="PF23557"/>
    </source>
</evidence>
<accession>A0A8K0CG62</accession>
<dbReference type="InterPro" id="IPR052284">
    <property type="entry name" value="Collagen_mod_leprecan"/>
</dbReference>
<gene>
    <name evidence="6" type="ORF">ILUMI_20561</name>
</gene>
<protein>
    <recommendedName>
        <fullName evidence="5">Leprecan-like alpha-helical domain-containing protein</fullName>
    </recommendedName>
</protein>
<dbReference type="GO" id="GO:0030199">
    <property type="term" value="P:collagen fibril organization"/>
    <property type="evidence" value="ECO:0007669"/>
    <property type="project" value="TreeGrafter"/>
</dbReference>
<dbReference type="PANTHER" id="PTHR13986">
    <property type="entry name" value="PROTEIN LYSINE HYDROXYLATION COMPLEX COMPONENT"/>
    <property type="match status" value="1"/>
</dbReference>
<evidence type="ECO:0000256" key="1">
    <source>
        <dbReference type="ARBA" id="ARBA00006487"/>
    </source>
</evidence>
<dbReference type="Proteomes" id="UP000801492">
    <property type="component" value="Unassembled WGS sequence"/>
</dbReference>
<comment type="similarity">
    <text evidence="1">Belongs to the leprecan family.</text>
</comment>
<dbReference type="InterPro" id="IPR056585">
    <property type="entry name" value="Leprecan_dom"/>
</dbReference>